<dbReference type="AlphaFoldDB" id="A0A2V2ZKP2"/>
<dbReference type="EMBL" id="QGTW01000016">
    <property type="protein sequence ID" value="PWW20222.1"/>
    <property type="molecule type" value="Genomic_DNA"/>
</dbReference>
<protein>
    <submittedName>
        <fullName evidence="1">Uncharacterized protein</fullName>
    </submittedName>
</protein>
<dbReference type="RefSeq" id="WP_110067117.1">
    <property type="nucleotide sequence ID" value="NZ_QGTW01000016.1"/>
</dbReference>
<organism evidence="1 2">
    <name type="scientific">Cytobacillus oceanisediminis</name>
    <dbReference type="NCBI Taxonomy" id="665099"/>
    <lineage>
        <taxon>Bacteria</taxon>
        <taxon>Bacillati</taxon>
        <taxon>Bacillota</taxon>
        <taxon>Bacilli</taxon>
        <taxon>Bacillales</taxon>
        <taxon>Bacillaceae</taxon>
        <taxon>Cytobacillus</taxon>
    </lineage>
</organism>
<proteinExistence type="predicted"/>
<gene>
    <name evidence="1" type="ORF">DFO73_11636</name>
</gene>
<accession>A0A2V2ZKP2</accession>
<name>A0A2V2ZKP2_9BACI</name>
<evidence type="ECO:0000313" key="2">
    <source>
        <dbReference type="Proteomes" id="UP000247150"/>
    </source>
</evidence>
<dbReference type="Proteomes" id="UP000247150">
    <property type="component" value="Unassembled WGS sequence"/>
</dbReference>
<comment type="caution">
    <text evidence="1">The sequence shown here is derived from an EMBL/GenBank/DDBJ whole genome shotgun (WGS) entry which is preliminary data.</text>
</comment>
<reference evidence="1 2" key="1">
    <citation type="submission" date="2018-05" db="EMBL/GenBank/DDBJ databases">
        <title>Freshwater and sediment microbial communities from various areas in North America, analyzing microbe dynamics in response to fracking.</title>
        <authorList>
            <person name="Lamendella R."/>
        </authorList>
    </citation>
    <scope>NUCLEOTIDE SEQUENCE [LARGE SCALE GENOMIC DNA]</scope>
    <source>
        <strain evidence="1 2">15_TX</strain>
    </source>
</reference>
<sequence length="59" mass="7106">MEKEKVKQILSVLKTMLDEQKAFRQEVKENFTEVNNKLDRIESFEKSLIEKSKNLKNFM</sequence>
<evidence type="ECO:0000313" key="1">
    <source>
        <dbReference type="EMBL" id="PWW20222.1"/>
    </source>
</evidence>